<evidence type="ECO:0000256" key="1">
    <source>
        <dbReference type="SAM" id="Phobius"/>
    </source>
</evidence>
<name>A0AAD4H3R7_9FUNG</name>
<keyword evidence="1" id="KW-0472">Membrane</keyword>
<protein>
    <submittedName>
        <fullName evidence="2">Uncharacterized protein</fullName>
    </submittedName>
</protein>
<accession>A0AAD4H3R7</accession>
<dbReference type="Proteomes" id="UP001194580">
    <property type="component" value="Unassembled WGS sequence"/>
</dbReference>
<keyword evidence="3" id="KW-1185">Reference proteome</keyword>
<feature type="non-terminal residue" evidence="2">
    <location>
        <position position="1"/>
    </location>
</feature>
<keyword evidence="1" id="KW-1133">Transmembrane helix</keyword>
<gene>
    <name evidence="2" type="ORF">BGZ95_012152</name>
</gene>
<sequence>VSPQRAAGTSSPACTRWPTDPFADHLQVQMSPQSPQSSVPPVLFLLLLEFPSLLLRLVVPLSLLDLLAVTALLAAPAVTALVLTLPSPQLPVETAAALLFVPWPRLLLRSLAPLLPLLSLLLLLF</sequence>
<feature type="transmembrane region" description="Helical" evidence="1">
    <location>
        <begin position="39"/>
        <end position="59"/>
    </location>
</feature>
<feature type="transmembrane region" description="Helical" evidence="1">
    <location>
        <begin position="66"/>
        <end position="86"/>
    </location>
</feature>
<dbReference type="EMBL" id="JAAAIL010000991">
    <property type="protein sequence ID" value="KAG0272121.1"/>
    <property type="molecule type" value="Genomic_DNA"/>
</dbReference>
<evidence type="ECO:0000313" key="3">
    <source>
        <dbReference type="Proteomes" id="UP001194580"/>
    </source>
</evidence>
<comment type="caution">
    <text evidence="2">The sequence shown here is derived from an EMBL/GenBank/DDBJ whole genome shotgun (WGS) entry which is preliminary data.</text>
</comment>
<feature type="non-terminal residue" evidence="2">
    <location>
        <position position="125"/>
    </location>
</feature>
<organism evidence="2 3">
    <name type="scientific">Linnemannia exigua</name>
    <dbReference type="NCBI Taxonomy" id="604196"/>
    <lineage>
        <taxon>Eukaryota</taxon>
        <taxon>Fungi</taxon>
        <taxon>Fungi incertae sedis</taxon>
        <taxon>Mucoromycota</taxon>
        <taxon>Mortierellomycotina</taxon>
        <taxon>Mortierellomycetes</taxon>
        <taxon>Mortierellales</taxon>
        <taxon>Mortierellaceae</taxon>
        <taxon>Linnemannia</taxon>
    </lineage>
</organism>
<reference evidence="2" key="1">
    <citation type="journal article" date="2020" name="Fungal Divers.">
        <title>Resolving the Mortierellaceae phylogeny through synthesis of multi-gene phylogenetics and phylogenomics.</title>
        <authorList>
            <person name="Vandepol N."/>
            <person name="Liber J."/>
            <person name="Desiro A."/>
            <person name="Na H."/>
            <person name="Kennedy M."/>
            <person name="Barry K."/>
            <person name="Grigoriev I.V."/>
            <person name="Miller A.N."/>
            <person name="O'Donnell K."/>
            <person name="Stajich J.E."/>
            <person name="Bonito G."/>
        </authorList>
    </citation>
    <scope>NUCLEOTIDE SEQUENCE</scope>
    <source>
        <strain evidence="2">NRRL 28262</strain>
    </source>
</reference>
<evidence type="ECO:0000313" key="2">
    <source>
        <dbReference type="EMBL" id="KAG0272121.1"/>
    </source>
</evidence>
<dbReference type="AlphaFoldDB" id="A0AAD4H3R7"/>
<keyword evidence="1" id="KW-0812">Transmembrane</keyword>
<feature type="transmembrane region" description="Helical" evidence="1">
    <location>
        <begin position="106"/>
        <end position="124"/>
    </location>
</feature>
<proteinExistence type="predicted"/>